<dbReference type="CDD" id="cd23934">
    <property type="entry name" value="AGPR_1_C"/>
    <property type="match status" value="1"/>
</dbReference>
<keyword evidence="3 7" id="KW-0028">Amino-acid biosynthesis</keyword>
<keyword evidence="2 7" id="KW-0055">Arginine biosynthesis</keyword>
<dbReference type="GO" id="GO:0003942">
    <property type="term" value="F:N-acetyl-gamma-glutamyl-phosphate reductase activity"/>
    <property type="evidence" value="ECO:0007669"/>
    <property type="project" value="UniProtKB-UniRule"/>
</dbReference>
<dbReference type="AlphaFoldDB" id="A0A9D8KGL6"/>
<evidence type="ECO:0000256" key="3">
    <source>
        <dbReference type="ARBA" id="ARBA00022605"/>
    </source>
</evidence>
<dbReference type="Pfam" id="PF22698">
    <property type="entry name" value="Semialdhyde_dhC_1"/>
    <property type="match status" value="1"/>
</dbReference>
<dbReference type="GO" id="GO:0006526">
    <property type="term" value="P:L-arginine biosynthetic process"/>
    <property type="evidence" value="ECO:0007669"/>
    <property type="project" value="UniProtKB-UniRule"/>
</dbReference>
<dbReference type="HAMAP" id="MF_00150">
    <property type="entry name" value="ArgC_type1"/>
    <property type="match status" value="1"/>
</dbReference>
<dbReference type="Gene3D" id="3.30.360.10">
    <property type="entry name" value="Dihydrodipicolinate Reductase, domain 2"/>
    <property type="match status" value="1"/>
</dbReference>
<accession>A0A9D8KGL6</accession>
<comment type="caution">
    <text evidence="10">The sequence shown here is derived from an EMBL/GenBank/DDBJ whole genome shotgun (WGS) entry which is preliminary data.</text>
</comment>
<keyword evidence="7" id="KW-0963">Cytoplasm</keyword>
<dbReference type="EMBL" id="JAFGIX010000056">
    <property type="protein sequence ID" value="MBN1573807.1"/>
    <property type="molecule type" value="Genomic_DNA"/>
</dbReference>
<evidence type="ECO:0000256" key="8">
    <source>
        <dbReference type="PROSITE-ProRule" id="PRU10010"/>
    </source>
</evidence>
<evidence type="ECO:0000256" key="6">
    <source>
        <dbReference type="ARBA" id="ARBA00050557"/>
    </source>
</evidence>
<sequence>MIKTAIIGASGYTGCELLRLLSHHPDMEVAVVTSRQYSGKTVSEVFPHLASFFDNLTFEEPNYREIGERVDAAFTALPHGSAVEAVYELSSSEGKTVPVVDLSADFRFNDISTYEQAYAAHARPELLGESVYGLPEIYRDSIKEARVVGNPGCYPTGAILGLYPILKMKLIKTEGIVIDSKSGATGAGRTPSAATLFPEIAEGFHPYKVGSHRHAPEIEENLTIVSGVEVNVTFTPHLVPMNRGILTTIYAETETKVSTEDALNIFREVYAGEPFVRIMPQGKIPDTAWVRGSNLIDIGAVAVKGSKRLVVVTAIDNLVKGAAGQAIQNMNLILGLKEEAGLTDAPLFP</sequence>
<evidence type="ECO:0000256" key="1">
    <source>
        <dbReference type="ARBA" id="ARBA00004862"/>
    </source>
</evidence>
<dbReference type="SMART" id="SM00859">
    <property type="entry name" value="Semialdhyde_dh"/>
    <property type="match status" value="1"/>
</dbReference>
<name>A0A9D8KGL6_9DELT</name>
<dbReference type="GO" id="GO:0070401">
    <property type="term" value="F:NADP+ binding"/>
    <property type="evidence" value="ECO:0007669"/>
    <property type="project" value="InterPro"/>
</dbReference>
<comment type="function">
    <text evidence="7">Catalyzes the NADPH-dependent reduction of N-acetyl-5-glutamyl phosphate to yield N-acetyl-L-glutamate 5-semialdehyde.</text>
</comment>
<dbReference type="SUPFAM" id="SSF55347">
    <property type="entry name" value="Glyceraldehyde-3-phosphate dehydrogenase-like, C-terminal domain"/>
    <property type="match status" value="1"/>
</dbReference>
<proteinExistence type="inferred from homology"/>
<dbReference type="PROSITE" id="PS01224">
    <property type="entry name" value="ARGC"/>
    <property type="match status" value="1"/>
</dbReference>
<dbReference type="NCBIfam" id="TIGR01850">
    <property type="entry name" value="argC"/>
    <property type="match status" value="1"/>
</dbReference>
<dbReference type="CDD" id="cd17895">
    <property type="entry name" value="AGPR_1_N"/>
    <property type="match status" value="1"/>
</dbReference>
<reference evidence="10" key="2">
    <citation type="submission" date="2021-01" db="EMBL/GenBank/DDBJ databases">
        <authorList>
            <person name="Hahn C.R."/>
            <person name="Youssef N.H."/>
            <person name="Elshahed M."/>
        </authorList>
    </citation>
    <scope>NUCLEOTIDE SEQUENCE</scope>
    <source>
        <strain evidence="10">Zod_Metabat.24</strain>
    </source>
</reference>
<dbReference type="Gene3D" id="3.40.50.720">
    <property type="entry name" value="NAD(P)-binding Rossmann-like Domain"/>
    <property type="match status" value="1"/>
</dbReference>
<evidence type="ECO:0000256" key="4">
    <source>
        <dbReference type="ARBA" id="ARBA00022857"/>
    </source>
</evidence>
<dbReference type="PANTHER" id="PTHR32338:SF10">
    <property type="entry name" value="N-ACETYL-GAMMA-GLUTAMYL-PHOSPHATE REDUCTASE, CHLOROPLASTIC-RELATED"/>
    <property type="match status" value="1"/>
</dbReference>
<dbReference type="GO" id="GO:0005737">
    <property type="term" value="C:cytoplasm"/>
    <property type="evidence" value="ECO:0007669"/>
    <property type="project" value="UniProtKB-SubCell"/>
</dbReference>
<comment type="catalytic activity">
    <reaction evidence="6 7">
        <text>N-acetyl-L-glutamate 5-semialdehyde + phosphate + NADP(+) = N-acetyl-L-glutamyl 5-phosphate + NADPH + H(+)</text>
        <dbReference type="Rhea" id="RHEA:21588"/>
        <dbReference type="ChEBI" id="CHEBI:15378"/>
        <dbReference type="ChEBI" id="CHEBI:29123"/>
        <dbReference type="ChEBI" id="CHEBI:43474"/>
        <dbReference type="ChEBI" id="CHEBI:57783"/>
        <dbReference type="ChEBI" id="CHEBI:57936"/>
        <dbReference type="ChEBI" id="CHEBI:58349"/>
        <dbReference type="EC" id="1.2.1.38"/>
    </reaction>
</comment>
<dbReference type="InterPro" id="IPR023013">
    <property type="entry name" value="AGPR_AS"/>
</dbReference>
<feature type="domain" description="Semialdehyde dehydrogenase NAD-binding" evidence="9">
    <location>
        <begin position="3"/>
        <end position="145"/>
    </location>
</feature>
<dbReference type="FunFam" id="3.30.360.10:FF:000014">
    <property type="entry name" value="N-acetyl-gamma-glutamyl-phosphate reductase"/>
    <property type="match status" value="1"/>
</dbReference>
<protein>
    <recommendedName>
        <fullName evidence="7">N-acetyl-gamma-glutamyl-phosphate reductase</fullName>
        <shortName evidence="7">AGPR</shortName>
        <ecNumber evidence="7">1.2.1.38</ecNumber>
    </recommendedName>
    <alternativeName>
        <fullName evidence="7">N-acetyl-glutamate semialdehyde dehydrogenase</fullName>
        <shortName evidence="7">NAGSA dehydrogenase</shortName>
    </alternativeName>
</protein>
<dbReference type="InterPro" id="IPR036291">
    <property type="entry name" value="NAD(P)-bd_dom_sf"/>
</dbReference>
<dbReference type="PANTHER" id="PTHR32338">
    <property type="entry name" value="N-ACETYL-GAMMA-GLUTAMYL-PHOSPHATE REDUCTASE, CHLOROPLASTIC-RELATED-RELATED"/>
    <property type="match status" value="1"/>
</dbReference>
<feature type="active site" evidence="7 8">
    <location>
        <position position="153"/>
    </location>
</feature>
<evidence type="ECO:0000256" key="2">
    <source>
        <dbReference type="ARBA" id="ARBA00022571"/>
    </source>
</evidence>
<comment type="subcellular location">
    <subcellularLocation>
        <location evidence="7">Cytoplasm</location>
    </subcellularLocation>
</comment>
<dbReference type="Pfam" id="PF01118">
    <property type="entry name" value="Semialdhyde_dh"/>
    <property type="match status" value="1"/>
</dbReference>
<dbReference type="InterPro" id="IPR000534">
    <property type="entry name" value="Semialdehyde_DH_NAD-bd"/>
</dbReference>
<gene>
    <name evidence="7" type="primary">argC</name>
    <name evidence="10" type="ORF">JW984_11480</name>
</gene>
<dbReference type="GO" id="GO:0051287">
    <property type="term" value="F:NAD binding"/>
    <property type="evidence" value="ECO:0007669"/>
    <property type="project" value="InterPro"/>
</dbReference>
<evidence type="ECO:0000256" key="5">
    <source>
        <dbReference type="ARBA" id="ARBA00023002"/>
    </source>
</evidence>
<dbReference type="InterPro" id="IPR050085">
    <property type="entry name" value="AGPR"/>
</dbReference>
<keyword evidence="5 7" id="KW-0560">Oxidoreductase</keyword>
<dbReference type="EC" id="1.2.1.38" evidence="7"/>
<evidence type="ECO:0000313" key="11">
    <source>
        <dbReference type="Proteomes" id="UP000809273"/>
    </source>
</evidence>
<evidence type="ECO:0000313" key="10">
    <source>
        <dbReference type="EMBL" id="MBN1573807.1"/>
    </source>
</evidence>
<evidence type="ECO:0000256" key="7">
    <source>
        <dbReference type="HAMAP-Rule" id="MF_00150"/>
    </source>
</evidence>
<reference evidence="10" key="1">
    <citation type="journal article" date="2021" name="Environ. Microbiol.">
        <title>Genomic characterization of three novel Desulfobacterota classes expand the metabolic and phylogenetic diversity of the phylum.</title>
        <authorList>
            <person name="Murphy C.L."/>
            <person name="Biggerstaff J."/>
            <person name="Eichhorn A."/>
            <person name="Ewing E."/>
            <person name="Shahan R."/>
            <person name="Soriano D."/>
            <person name="Stewart S."/>
            <person name="VanMol K."/>
            <person name="Walker R."/>
            <person name="Walters P."/>
            <person name="Elshahed M.S."/>
            <person name="Youssef N.H."/>
        </authorList>
    </citation>
    <scope>NUCLEOTIDE SEQUENCE</scope>
    <source>
        <strain evidence="10">Zod_Metabat.24</strain>
    </source>
</reference>
<comment type="pathway">
    <text evidence="1 7">Amino-acid biosynthesis; L-arginine biosynthesis; N(2)-acetyl-L-ornithine from L-glutamate: step 3/4.</text>
</comment>
<evidence type="ECO:0000259" key="9">
    <source>
        <dbReference type="SMART" id="SM00859"/>
    </source>
</evidence>
<keyword evidence="4 7" id="KW-0521">NADP</keyword>
<dbReference type="InterPro" id="IPR058924">
    <property type="entry name" value="AGPR_dimerisation_dom"/>
</dbReference>
<dbReference type="Proteomes" id="UP000809273">
    <property type="component" value="Unassembled WGS sequence"/>
</dbReference>
<comment type="similarity">
    <text evidence="7">Belongs to the NAGSA dehydrogenase family. Type 1 subfamily.</text>
</comment>
<dbReference type="SUPFAM" id="SSF51735">
    <property type="entry name" value="NAD(P)-binding Rossmann-fold domains"/>
    <property type="match status" value="1"/>
</dbReference>
<dbReference type="InterPro" id="IPR000706">
    <property type="entry name" value="AGPR_type-1"/>
</dbReference>
<organism evidence="10 11">
    <name type="scientific">Candidatus Zymogenus saltonus</name>
    <dbReference type="NCBI Taxonomy" id="2844893"/>
    <lineage>
        <taxon>Bacteria</taxon>
        <taxon>Deltaproteobacteria</taxon>
        <taxon>Candidatus Zymogenia</taxon>
        <taxon>Candidatus Zymogeniales</taxon>
        <taxon>Candidatus Zymogenaceae</taxon>
        <taxon>Candidatus Zymogenus</taxon>
    </lineage>
</organism>